<comment type="caution">
    <text evidence="3">The sequence shown here is derived from an EMBL/GenBank/DDBJ whole genome shotgun (WGS) entry which is preliminary data.</text>
</comment>
<evidence type="ECO:0000313" key="4">
    <source>
        <dbReference type="Proteomes" id="UP001420932"/>
    </source>
</evidence>
<evidence type="ECO:0000259" key="2">
    <source>
        <dbReference type="Pfam" id="PF12776"/>
    </source>
</evidence>
<accession>A0AAP0NPZ5</accession>
<feature type="compositionally biased region" description="Basic and acidic residues" evidence="1">
    <location>
        <begin position="134"/>
        <end position="160"/>
    </location>
</feature>
<feature type="compositionally biased region" description="Low complexity" evidence="1">
    <location>
        <begin position="337"/>
        <end position="348"/>
    </location>
</feature>
<dbReference type="EMBL" id="JBBNAF010000009">
    <property type="protein sequence ID" value="KAK9113949.1"/>
    <property type="molecule type" value="Genomic_DNA"/>
</dbReference>
<reference evidence="3 4" key="1">
    <citation type="submission" date="2024-01" db="EMBL/GenBank/DDBJ databases">
        <title>Genome assemblies of Stephania.</title>
        <authorList>
            <person name="Yang L."/>
        </authorList>
    </citation>
    <scope>NUCLEOTIDE SEQUENCE [LARGE SCALE GENOMIC DNA]</scope>
    <source>
        <strain evidence="3">YNDBR</strain>
        <tissue evidence="3">Leaf</tissue>
    </source>
</reference>
<protein>
    <recommendedName>
        <fullName evidence="2">Myb/SANT-like domain-containing protein</fullName>
    </recommendedName>
</protein>
<dbReference type="Proteomes" id="UP001420932">
    <property type="component" value="Unassembled WGS sequence"/>
</dbReference>
<gene>
    <name evidence="3" type="ORF">Syun_020746</name>
</gene>
<keyword evidence="4" id="KW-1185">Reference proteome</keyword>
<sequence length="410" mass="45511">MIGGLHMGYRDWGQLGIAPVELNRGCAPNPTPCGHLPSPLLQTSCLLDFRLLWLCERKFPIGGAMGTIDPDAPVSSKTQLRGALAAGAYHGVTLLDVLRGWVRGVFVEASRVGLHSYIADAIGAPNSVATKKRGQGEARCSREASHEDSTEDSKTSRRKWSHAEDVALVNDMVEMVTSGMYKCDNDFKPAYLNHLEEALKITCPNSGIKARPHIESRQKSLKKEWFIVNDMMCCIRHGTSRFDFDSTSNMVTAPDDVWEDYLKDVTRGAESTRSNRAREHGGDKSEAVADVDLSEIDTWREPRFAANQDAFEDINDVHDSNSTSEPLAAPTEEFDATPTSSRTRTTMTDASGNQAKKNRKVSNDVYIVHKLTDVERAIYGSKIMGRVELMEAFMTLQPESKLLWLHAMFN</sequence>
<organism evidence="3 4">
    <name type="scientific">Stephania yunnanensis</name>
    <dbReference type="NCBI Taxonomy" id="152371"/>
    <lineage>
        <taxon>Eukaryota</taxon>
        <taxon>Viridiplantae</taxon>
        <taxon>Streptophyta</taxon>
        <taxon>Embryophyta</taxon>
        <taxon>Tracheophyta</taxon>
        <taxon>Spermatophyta</taxon>
        <taxon>Magnoliopsida</taxon>
        <taxon>Ranunculales</taxon>
        <taxon>Menispermaceae</taxon>
        <taxon>Menispermoideae</taxon>
        <taxon>Cissampelideae</taxon>
        <taxon>Stephania</taxon>
    </lineage>
</organism>
<dbReference type="PANTHER" id="PTHR48464:SF1">
    <property type="entry name" value="MYB_SANT-LIKE DOMAIN-CONTAINING PROTEIN"/>
    <property type="match status" value="1"/>
</dbReference>
<dbReference type="PANTHER" id="PTHR48464">
    <property type="match status" value="1"/>
</dbReference>
<name>A0AAP0NPZ5_9MAGN</name>
<dbReference type="InterPro" id="IPR024752">
    <property type="entry name" value="Myb/SANT-like_dom"/>
</dbReference>
<evidence type="ECO:0000256" key="1">
    <source>
        <dbReference type="SAM" id="MobiDB-lite"/>
    </source>
</evidence>
<feature type="domain" description="Myb/SANT-like" evidence="2">
    <location>
        <begin position="159"/>
        <end position="261"/>
    </location>
</feature>
<dbReference type="AlphaFoldDB" id="A0AAP0NPZ5"/>
<proteinExistence type="predicted"/>
<dbReference type="Pfam" id="PF12776">
    <property type="entry name" value="Myb_DNA-bind_3"/>
    <property type="match status" value="1"/>
</dbReference>
<feature type="region of interest" description="Disordered" evidence="1">
    <location>
        <begin position="130"/>
        <end position="160"/>
    </location>
</feature>
<evidence type="ECO:0000313" key="3">
    <source>
        <dbReference type="EMBL" id="KAK9113949.1"/>
    </source>
</evidence>
<feature type="region of interest" description="Disordered" evidence="1">
    <location>
        <begin position="310"/>
        <end position="358"/>
    </location>
</feature>